<dbReference type="NCBIfam" id="NF045669">
    <property type="entry name" value="DVU1555_fam_CGA"/>
    <property type="match status" value="1"/>
</dbReference>
<dbReference type="EMBL" id="CP020559">
    <property type="protein sequence ID" value="ARE86854.1"/>
    <property type="molecule type" value="Genomic_DNA"/>
</dbReference>
<dbReference type="AlphaFoldDB" id="A0AAC9RH53"/>
<evidence type="ECO:0000313" key="1">
    <source>
        <dbReference type="EMBL" id="ARE86854.1"/>
    </source>
</evidence>
<name>A0AAC9RH53_9CLOT</name>
<organism evidence="1 2">
    <name type="scientific">Clostridium formicaceticum</name>
    <dbReference type="NCBI Taxonomy" id="1497"/>
    <lineage>
        <taxon>Bacteria</taxon>
        <taxon>Bacillati</taxon>
        <taxon>Bacillota</taxon>
        <taxon>Clostridia</taxon>
        <taxon>Eubacteriales</taxon>
        <taxon>Clostridiaceae</taxon>
        <taxon>Clostridium</taxon>
    </lineage>
</organism>
<dbReference type="Proteomes" id="UP000192478">
    <property type="component" value="Chromosome"/>
</dbReference>
<proteinExistence type="predicted"/>
<dbReference type="Pfam" id="PF09719">
    <property type="entry name" value="C_GCAxxG_C_C"/>
    <property type="match status" value="1"/>
</dbReference>
<reference evidence="1 2" key="1">
    <citation type="submission" date="2017-03" db="EMBL/GenBank/DDBJ databases">
        <title>Complete sequence of Clostridium formicaceticum DSM 92.</title>
        <authorList>
            <person name="Poehlein A."/>
            <person name="Karl M."/>
            <person name="Bengelsdorf F.R."/>
            <person name="Duerre P."/>
            <person name="Daniel R."/>
        </authorList>
    </citation>
    <scope>NUCLEOTIDE SEQUENCE [LARGE SCALE GENOMIC DNA]</scope>
    <source>
        <strain evidence="1 2">DSM 92</strain>
    </source>
</reference>
<gene>
    <name evidence="1" type="ORF">CLFO_11850</name>
</gene>
<dbReference type="RefSeq" id="WP_236904899.1">
    <property type="nucleotide sequence ID" value="NZ_CP017603.1"/>
</dbReference>
<accession>A0AAC9RH53</accession>
<dbReference type="InterPro" id="IPR010181">
    <property type="entry name" value="CGCAxxGCC_motif"/>
</dbReference>
<evidence type="ECO:0000313" key="2">
    <source>
        <dbReference type="Proteomes" id="UP000192478"/>
    </source>
</evidence>
<sequence length="154" mass="17187">MEMNNEAFEIFQLSAQGFCCSQIFVILALRKEGKENPDLVRAMNSMCGGVGLSGKSCGILLGGLSVLGLYGGKGKDTEYRNESFTKMVKEFVAWFEEEFKSTDCIDIVGYQVISDETGEESYPVKCGKSLLQSYYKVMEILEQFGFELGDRDDE</sequence>
<protein>
    <submittedName>
        <fullName evidence="1">Redox-active protein (C_GCAxxG_C_C)</fullName>
    </submittedName>
</protein>